<dbReference type="InterPro" id="IPR051000">
    <property type="entry name" value="Homeobox_DNA-bind_prot"/>
</dbReference>
<protein>
    <submittedName>
        <fullName evidence="6">Homeobox protein HD-10</fullName>
    </submittedName>
</protein>
<proteinExistence type="predicted"/>
<organism evidence="6 7">
    <name type="scientific">Astathelohania contejeani</name>
    <dbReference type="NCBI Taxonomy" id="164912"/>
    <lineage>
        <taxon>Eukaryota</taxon>
        <taxon>Fungi</taxon>
        <taxon>Fungi incertae sedis</taxon>
        <taxon>Microsporidia</taxon>
        <taxon>Astathelohaniidae</taxon>
        <taxon>Astathelohania</taxon>
    </lineage>
</organism>
<keyword evidence="1 3" id="KW-0238">DNA-binding</keyword>
<dbReference type="GO" id="GO:0003677">
    <property type="term" value="F:DNA binding"/>
    <property type="evidence" value="ECO:0007669"/>
    <property type="project" value="UniProtKB-KW"/>
</dbReference>
<dbReference type="EMBL" id="SBIQ01000257">
    <property type="protein sequence ID" value="KAF7682452.1"/>
    <property type="molecule type" value="Genomic_DNA"/>
</dbReference>
<evidence type="ECO:0000313" key="6">
    <source>
        <dbReference type="EMBL" id="KAF7682452.1"/>
    </source>
</evidence>
<dbReference type="PANTHER" id="PTHR24324">
    <property type="entry name" value="HOMEOBOX PROTEIN HHEX"/>
    <property type="match status" value="1"/>
</dbReference>
<evidence type="ECO:0000313" key="7">
    <source>
        <dbReference type="Proteomes" id="UP001516464"/>
    </source>
</evidence>
<gene>
    <name evidence="6" type="primary">HD-10_1</name>
    <name evidence="6" type="ORF">TCON_2319</name>
</gene>
<comment type="caution">
    <text evidence="6">The sequence shown here is derived from an EMBL/GenBank/DDBJ whole genome shotgun (WGS) entry which is preliminary data.</text>
</comment>
<sequence length="239" mass="28732">MDNTGHNYFDAFHQTPHGELKNTYYNPFIVKHRRRTSKTQLKVLEETFKTTVRPDANLRRALGEQLGMTSRAVQIWFQNRRAKVKKMCHEAMNGRQENVNTRQDFYPRRNSVSGDWGEYGVEMKPIYEDPYYDPTLMKRDYDIQPNNNNVFAMPPELQYDVNQKFVSNFPTLYEHHPRSYTMPSPSFRGYENDDYDIPMKYMSNLNDNVNDQYNSDIEYEKMNERRFNPRNYNANDYYN</sequence>
<comment type="subcellular location">
    <subcellularLocation>
        <location evidence="3 4">Nucleus</location>
    </subcellularLocation>
</comment>
<dbReference type="Proteomes" id="UP001516464">
    <property type="component" value="Unassembled WGS sequence"/>
</dbReference>
<keyword evidence="3 4" id="KW-0539">Nucleus</keyword>
<evidence type="ECO:0000256" key="3">
    <source>
        <dbReference type="PROSITE-ProRule" id="PRU00108"/>
    </source>
</evidence>
<keyword evidence="2 3" id="KW-0371">Homeobox</keyword>
<accession>A0ABQ7HWC5</accession>
<dbReference type="InterPro" id="IPR001356">
    <property type="entry name" value="HD"/>
</dbReference>
<evidence type="ECO:0000259" key="5">
    <source>
        <dbReference type="PROSITE" id="PS50071"/>
    </source>
</evidence>
<evidence type="ECO:0000256" key="1">
    <source>
        <dbReference type="ARBA" id="ARBA00023125"/>
    </source>
</evidence>
<dbReference type="Gene3D" id="1.10.10.60">
    <property type="entry name" value="Homeodomain-like"/>
    <property type="match status" value="1"/>
</dbReference>
<dbReference type="SUPFAM" id="SSF46689">
    <property type="entry name" value="Homeodomain-like"/>
    <property type="match status" value="1"/>
</dbReference>
<dbReference type="CDD" id="cd00086">
    <property type="entry name" value="homeodomain"/>
    <property type="match status" value="1"/>
</dbReference>
<dbReference type="InterPro" id="IPR009057">
    <property type="entry name" value="Homeodomain-like_sf"/>
</dbReference>
<feature type="DNA-binding region" description="Homeobox" evidence="3">
    <location>
        <begin position="33"/>
        <end position="88"/>
    </location>
</feature>
<reference evidence="6 7" key="1">
    <citation type="submission" date="2019-01" db="EMBL/GenBank/DDBJ databases">
        <title>Genomes sequencing and comparative genomics of infectious freshwater microsporidia, Cucumispora dikerogammari and Thelohania contejeani.</title>
        <authorList>
            <person name="Cormier A."/>
            <person name="Giraud I."/>
            <person name="Wattier R."/>
            <person name="Teixeira M."/>
            <person name="Grandjean F."/>
            <person name="Rigaud T."/>
            <person name="Cordaux R."/>
        </authorList>
    </citation>
    <scope>NUCLEOTIDE SEQUENCE [LARGE SCALE GENOMIC DNA]</scope>
    <source>
        <strain evidence="6">T1</strain>
        <tissue evidence="6">Spores</tissue>
    </source>
</reference>
<feature type="domain" description="Homeobox" evidence="5">
    <location>
        <begin position="31"/>
        <end position="87"/>
    </location>
</feature>
<dbReference type="PANTHER" id="PTHR24324:SF9">
    <property type="entry name" value="HOMEOBOX DOMAIN-CONTAINING PROTEIN"/>
    <property type="match status" value="1"/>
</dbReference>
<evidence type="ECO:0000256" key="4">
    <source>
        <dbReference type="RuleBase" id="RU000682"/>
    </source>
</evidence>
<keyword evidence="7" id="KW-1185">Reference proteome</keyword>
<dbReference type="PROSITE" id="PS50071">
    <property type="entry name" value="HOMEOBOX_2"/>
    <property type="match status" value="1"/>
</dbReference>
<dbReference type="Pfam" id="PF00046">
    <property type="entry name" value="Homeodomain"/>
    <property type="match status" value="1"/>
</dbReference>
<evidence type="ECO:0000256" key="2">
    <source>
        <dbReference type="ARBA" id="ARBA00023155"/>
    </source>
</evidence>
<name>A0ABQ7HWC5_9MICR</name>
<dbReference type="SMART" id="SM00389">
    <property type="entry name" value="HOX"/>
    <property type="match status" value="1"/>
</dbReference>